<proteinExistence type="predicted"/>
<dbReference type="PANTHER" id="PTHR43798:SF31">
    <property type="entry name" value="AB HYDROLASE SUPERFAMILY PROTEIN YCLE"/>
    <property type="match status" value="1"/>
</dbReference>
<sequence>MTNNRISPADSTWTGMAPVEDTALAVTDTGGTGIPVVYLNGSYATRKNWKKVIADLGPGFRHISFDERARGKSGQSADYSFDACVRDVDAVLAARGVEQKPILVGWSYGALVAVHWADRNPDRIAGVVSADGAMPWGYTDPENVERIRVMFRKMGPMMPLLRPLGLAARMSAEQHAEINVELNQLCADLGPVLDRIGCPVRYVLATGANLGASEEEIETVRASLEPLLVTNPNLTVTAKVASNHSKILAKDFHAVAEAVRATAAAQS</sequence>
<protein>
    <submittedName>
        <fullName evidence="3">Alpha/beta hydrolase</fullName>
    </submittedName>
</protein>
<gene>
    <name evidence="3" type="ORF">KHQ06_33685</name>
</gene>
<dbReference type="InterPro" id="IPR000073">
    <property type="entry name" value="AB_hydrolase_1"/>
</dbReference>
<dbReference type="EMBL" id="CP074371">
    <property type="protein sequence ID" value="QVI20966.1"/>
    <property type="molecule type" value="Genomic_DNA"/>
</dbReference>
<dbReference type="GO" id="GO:0016787">
    <property type="term" value="F:hydrolase activity"/>
    <property type="evidence" value="ECO:0007669"/>
    <property type="project" value="UniProtKB-KW"/>
</dbReference>
<dbReference type="SUPFAM" id="SSF53474">
    <property type="entry name" value="alpha/beta-Hydrolases"/>
    <property type="match status" value="1"/>
</dbReference>
<evidence type="ECO:0000256" key="1">
    <source>
        <dbReference type="ARBA" id="ARBA00022801"/>
    </source>
</evidence>
<reference evidence="3 4" key="1">
    <citation type="submission" date="2021-04" db="EMBL/GenBank/DDBJ databases">
        <title>Nocardia tengchongensis.</title>
        <authorList>
            <person name="Zhuang k."/>
            <person name="Ran Y."/>
            <person name="Li W."/>
        </authorList>
    </citation>
    <scope>NUCLEOTIDE SEQUENCE [LARGE SCALE GENOMIC DNA]</scope>
    <source>
        <strain evidence="3 4">CFH S0057</strain>
    </source>
</reference>
<keyword evidence="4" id="KW-1185">Reference proteome</keyword>
<evidence type="ECO:0000313" key="3">
    <source>
        <dbReference type="EMBL" id="QVI20966.1"/>
    </source>
</evidence>
<dbReference type="Gene3D" id="3.40.50.1820">
    <property type="entry name" value="alpha/beta hydrolase"/>
    <property type="match status" value="1"/>
</dbReference>
<evidence type="ECO:0000259" key="2">
    <source>
        <dbReference type="Pfam" id="PF00561"/>
    </source>
</evidence>
<dbReference type="InterPro" id="IPR050266">
    <property type="entry name" value="AB_hydrolase_sf"/>
</dbReference>
<organism evidence="3 4">
    <name type="scientific">Nocardia tengchongensis</name>
    <dbReference type="NCBI Taxonomy" id="2055889"/>
    <lineage>
        <taxon>Bacteria</taxon>
        <taxon>Bacillati</taxon>
        <taxon>Actinomycetota</taxon>
        <taxon>Actinomycetes</taxon>
        <taxon>Mycobacteriales</taxon>
        <taxon>Nocardiaceae</taxon>
        <taxon>Nocardia</taxon>
    </lineage>
</organism>
<name>A0ABX8CLY0_9NOCA</name>
<evidence type="ECO:0000313" key="4">
    <source>
        <dbReference type="Proteomes" id="UP000683310"/>
    </source>
</evidence>
<dbReference type="PANTHER" id="PTHR43798">
    <property type="entry name" value="MONOACYLGLYCEROL LIPASE"/>
    <property type="match status" value="1"/>
</dbReference>
<accession>A0ABX8CLY0</accession>
<dbReference type="InterPro" id="IPR029058">
    <property type="entry name" value="AB_hydrolase_fold"/>
</dbReference>
<feature type="domain" description="AB hydrolase-1" evidence="2">
    <location>
        <begin position="35"/>
        <end position="142"/>
    </location>
</feature>
<dbReference type="Pfam" id="PF00561">
    <property type="entry name" value="Abhydrolase_1"/>
    <property type="match status" value="1"/>
</dbReference>
<keyword evidence="1 3" id="KW-0378">Hydrolase</keyword>
<dbReference type="Proteomes" id="UP000683310">
    <property type="component" value="Chromosome"/>
</dbReference>